<accession>A0A858BY38</accession>
<reference evidence="4 5" key="1">
    <citation type="submission" date="2020-02" db="EMBL/GenBank/DDBJ databases">
        <authorList>
            <person name="Kim Y.B."/>
            <person name="Roh S.W."/>
        </authorList>
    </citation>
    <scope>NUCLEOTIDE SEQUENCE [LARGE SCALE GENOMIC DNA]</scope>
    <source>
        <strain evidence="4 5">DSM 103574</strain>
    </source>
</reference>
<feature type="region of interest" description="Disordered" evidence="1">
    <location>
        <begin position="57"/>
        <end position="111"/>
    </location>
</feature>
<keyword evidence="3" id="KW-0732">Signal</keyword>
<dbReference type="Proteomes" id="UP000466848">
    <property type="component" value="Chromosome"/>
</dbReference>
<keyword evidence="5" id="KW-1185">Reference proteome</keyword>
<evidence type="ECO:0000313" key="5">
    <source>
        <dbReference type="Proteomes" id="UP000466848"/>
    </source>
</evidence>
<keyword evidence="2" id="KW-1133">Transmembrane helix</keyword>
<dbReference type="AlphaFoldDB" id="A0A858BY38"/>
<gene>
    <name evidence="4" type="ORF">Ami103574_06460</name>
</gene>
<evidence type="ECO:0000256" key="2">
    <source>
        <dbReference type="SAM" id="Phobius"/>
    </source>
</evidence>
<dbReference type="EMBL" id="CP048649">
    <property type="protein sequence ID" value="QIB68986.1"/>
    <property type="molecule type" value="Genomic_DNA"/>
</dbReference>
<evidence type="ECO:0000313" key="4">
    <source>
        <dbReference type="EMBL" id="QIB68986.1"/>
    </source>
</evidence>
<feature type="signal peptide" evidence="3">
    <location>
        <begin position="1"/>
        <end position="27"/>
    </location>
</feature>
<organism evidence="4 5">
    <name type="scientific">Aminipila butyrica</name>
    <dbReference type="NCBI Taxonomy" id="433296"/>
    <lineage>
        <taxon>Bacteria</taxon>
        <taxon>Bacillati</taxon>
        <taxon>Bacillota</taxon>
        <taxon>Clostridia</taxon>
        <taxon>Peptostreptococcales</taxon>
        <taxon>Anaerovoracaceae</taxon>
        <taxon>Aminipila</taxon>
    </lineage>
</organism>
<dbReference type="RefSeq" id="WP_163065853.1">
    <property type="nucleotide sequence ID" value="NZ_CP048649.1"/>
</dbReference>
<evidence type="ECO:0000256" key="1">
    <source>
        <dbReference type="SAM" id="MobiDB-lite"/>
    </source>
</evidence>
<evidence type="ECO:0000256" key="3">
    <source>
        <dbReference type="SAM" id="SignalP"/>
    </source>
</evidence>
<feature type="chain" id="PRO_5032372498" evidence="3">
    <location>
        <begin position="28"/>
        <end position="699"/>
    </location>
</feature>
<keyword evidence="2" id="KW-0812">Transmembrane</keyword>
<feature type="transmembrane region" description="Helical" evidence="2">
    <location>
        <begin position="667"/>
        <end position="686"/>
    </location>
</feature>
<protein>
    <submittedName>
        <fullName evidence="4">Uncharacterized protein</fullName>
    </submittedName>
</protein>
<name>A0A858BY38_9FIRM</name>
<proteinExistence type="predicted"/>
<dbReference type="KEGG" id="abut:Ami103574_06460"/>
<feature type="region of interest" description="Disordered" evidence="1">
    <location>
        <begin position="520"/>
        <end position="585"/>
    </location>
</feature>
<sequence>MSWGNGRVLPGLLAVCLMLCQPISAFGDSSEEPVALASDRSDVLDVDVSESSIELELELEQKNPIGPKPEPENSAKPEVPVEPEAEPEETGAFLQPQSDEAPDSSDALEQTEFVSNEQELKEWIAQHKETGGTVYLSDRVIITQAMGIYGIRGKITVNTGIYGLVFNGGTLPSSDILITGEGVEMPVVKVPRTDSGMPNESNWNETLLQLNVTATGRDGEGGTALRISDVNTRNFDMTLLSWQGVLRSYGKEAVGLWLDAPMEAWCYRVEVSGENSTAVYAPKGAALFYCKLTAEGDGAAAAAGSDISLESCAASPAPAEVRSINRLVMKESFSRLYLPLRQNQYHLSAIDMLSTPNIFLIEEAGGVTSQVFAIDWDLDVYDGIDTSILGTTIVQGTANSALYGLGLFDDVPITLTVEVRDPELPCISQIAVRELEGSRYAVLNFWQDYDPMDERIILWRSDDQGETWMDATHSPDILWDGSSVNFSYETLEHPVWFQLEVTGVGESNIAILDEKDGVFIGGNGGDRTGTDRGGVKPPDGGSKGGNKGSGTRPDRSNGSIAENNEGLKDNESSTAKVDSVAGGESDERFVTAIPADALPLDMETEDIHGGTLTEVVPAQRIPDEAQRETAERVLTPANTEEVLLIEEAATLVDPEQSAPELNVSVKIWTVLFLSVAGLCAGMLLFLRFGRHGRWRREKP</sequence>
<keyword evidence="2" id="KW-0472">Membrane</keyword>